<reference evidence="2" key="2">
    <citation type="submission" date="2021-03" db="UniProtKB">
        <authorList>
            <consortium name="EnsemblPlants"/>
        </authorList>
    </citation>
    <scope>IDENTIFICATION</scope>
</reference>
<dbReference type="EnsemblPlants" id="AUR62029754-RA">
    <property type="protein sequence ID" value="AUR62029754-RA:cds"/>
    <property type="gene ID" value="AUR62029754"/>
</dbReference>
<sequence length="338" mass="39298">MSSVEGLVDDIHSMCINVCQKRPSIYRVPEHLRKLNENAYTPWHVAVGPYHHRSHKYTIMEEHKMVYTKALICRRRAANNNAQVNKEEIDEYVKEVERLETKSRLNYAEKIEFSKEEFVKMLLIDGCFIVEFLCRKIKILAKFEDEAMKNYDQMYKFINMTYNEVNLKNDFILKSTRTAFEVRRDLTLLENQLPYFVLEKLFDFTFSSKPNRPNFKAIVYCAFRTSIPNISHILNEEDIAQRIQLEPETTAHFVSFLKSCCGPSVGHDEAEAEAEAGDYFTADANIMVDEQRISINNAQDENKKIEFPCLCNMKTHEIRVPSASVLAKSGVLFTKMDG</sequence>
<reference evidence="2" key="1">
    <citation type="journal article" date="2017" name="Nature">
        <title>The genome of Chenopodium quinoa.</title>
        <authorList>
            <person name="Jarvis D.E."/>
            <person name="Ho Y.S."/>
            <person name="Lightfoot D.J."/>
            <person name="Schmoeckel S.M."/>
            <person name="Li B."/>
            <person name="Borm T.J.A."/>
            <person name="Ohyanagi H."/>
            <person name="Mineta K."/>
            <person name="Michell C.T."/>
            <person name="Saber N."/>
            <person name="Kharbatia N.M."/>
            <person name="Rupper R.R."/>
            <person name="Sharp A.R."/>
            <person name="Dally N."/>
            <person name="Boughton B.A."/>
            <person name="Woo Y.H."/>
            <person name="Gao G."/>
            <person name="Schijlen E.G.W.M."/>
            <person name="Guo X."/>
            <person name="Momin A.A."/>
            <person name="Negrao S."/>
            <person name="Al-Babili S."/>
            <person name="Gehring C."/>
            <person name="Roessner U."/>
            <person name="Jung C."/>
            <person name="Murphy K."/>
            <person name="Arold S.T."/>
            <person name="Gojobori T."/>
            <person name="van der Linden C.G."/>
            <person name="van Loo E.N."/>
            <person name="Jellen E.N."/>
            <person name="Maughan P.J."/>
            <person name="Tester M."/>
        </authorList>
    </citation>
    <scope>NUCLEOTIDE SEQUENCE [LARGE SCALE GENOMIC DNA]</scope>
    <source>
        <strain evidence="2">cv. PI 614886</strain>
    </source>
</reference>
<dbReference type="InterPro" id="IPR004158">
    <property type="entry name" value="DUF247_pln"/>
</dbReference>
<keyword evidence="3" id="KW-1185">Reference proteome</keyword>
<dbReference type="PANTHER" id="PTHR31170:SF25">
    <property type="entry name" value="BNAA09G04570D PROTEIN"/>
    <property type="match status" value="1"/>
</dbReference>
<dbReference type="AlphaFoldDB" id="A0A803MI06"/>
<proteinExistence type="predicted"/>
<keyword evidence="1" id="KW-0175">Coiled coil</keyword>
<feature type="coiled-coil region" evidence="1">
    <location>
        <begin position="75"/>
        <end position="102"/>
    </location>
</feature>
<dbReference type="Proteomes" id="UP000596660">
    <property type="component" value="Unplaced"/>
</dbReference>
<organism evidence="2 3">
    <name type="scientific">Chenopodium quinoa</name>
    <name type="common">Quinoa</name>
    <dbReference type="NCBI Taxonomy" id="63459"/>
    <lineage>
        <taxon>Eukaryota</taxon>
        <taxon>Viridiplantae</taxon>
        <taxon>Streptophyta</taxon>
        <taxon>Embryophyta</taxon>
        <taxon>Tracheophyta</taxon>
        <taxon>Spermatophyta</taxon>
        <taxon>Magnoliopsida</taxon>
        <taxon>eudicotyledons</taxon>
        <taxon>Gunneridae</taxon>
        <taxon>Pentapetalae</taxon>
        <taxon>Caryophyllales</taxon>
        <taxon>Chenopodiaceae</taxon>
        <taxon>Chenopodioideae</taxon>
        <taxon>Atripliceae</taxon>
        <taxon>Chenopodium</taxon>
    </lineage>
</organism>
<dbReference type="Pfam" id="PF03140">
    <property type="entry name" value="DUF247"/>
    <property type="match status" value="1"/>
</dbReference>
<dbReference type="PANTHER" id="PTHR31170">
    <property type="entry name" value="BNAC04G53230D PROTEIN"/>
    <property type="match status" value="1"/>
</dbReference>
<evidence type="ECO:0000313" key="3">
    <source>
        <dbReference type="Proteomes" id="UP000596660"/>
    </source>
</evidence>
<evidence type="ECO:0000313" key="2">
    <source>
        <dbReference type="EnsemblPlants" id="AUR62029754-RA:cds"/>
    </source>
</evidence>
<dbReference type="Gramene" id="AUR62029754-RA">
    <property type="protein sequence ID" value="AUR62029754-RA:cds"/>
    <property type="gene ID" value="AUR62029754"/>
</dbReference>
<accession>A0A803MI06</accession>
<protein>
    <submittedName>
        <fullName evidence="2">Uncharacterized protein</fullName>
    </submittedName>
</protein>
<evidence type="ECO:0000256" key="1">
    <source>
        <dbReference type="SAM" id="Coils"/>
    </source>
</evidence>
<name>A0A803MI06_CHEQI</name>